<evidence type="ECO:0000313" key="4">
    <source>
        <dbReference type="Proteomes" id="UP001209083"/>
    </source>
</evidence>
<organism evidence="3 4">
    <name type="scientific">Saxibacter everestensis</name>
    <dbReference type="NCBI Taxonomy" id="2909229"/>
    <lineage>
        <taxon>Bacteria</taxon>
        <taxon>Bacillati</taxon>
        <taxon>Actinomycetota</taxon>
        <taxon>Actinomycetes</taxon>
        <taxon>Micrococcales</taxon>
        <taxon>Brevibacteriaceae</taxon>
        <taxon>Saxibacter</taxon>
    </lineage>
</organism>
<keyword evidence="4" id="KW-1185">Reference proteome</keyword>
<dbReference type="SUPFAM" id="SSF55347">
    <property type="entry name" value="Glyceraldehyde-3-phosphate dehydrogenase-like, C-terminal domain"/>
    <property type="match status" value="1"/>
</dbReference>
<dbReference type="Gene3D" id="3.30.360.10">
    <property type="entry name" value="Dihydrodipicolinate Reductase, domain 2"/>
    <property type="match status" value="1"/>
</dbReference>
<protein>
    <submittedName>
        <fullName evidence="3">Gfo/Idh/MocA family oxidoreductase</fullName>
    </submittedName>
</protein>
<proteinExistence type="predicted"/>
<dbReference type="InterPro" id="IPR050463">
    <property type="entry name" value="Gfo/Idh/MocA_oxidrdct_glycsds"/>
</dbReference>
<evidence type="ECO:0000259" key="2">
    <source>
        <dbReference type="Pfam" id="PF01408"/>
    </source>
</evidence>
<dbReference type="RefSeq" id="WP_349639003.1">
    <property type="nucleotide sequence ID" value="NZ_CP090958.1"/>
</dbReference>
<accession>A0ABY8QVA5</accession>
<reference evidence="3 4" key="1">
    <citation type="submission" date="2023-05" db="EMBL/GenBank/DDBJ databases">
        <title>Lithophilousrod everest ZFBP1038 complete genpme.</title>
        <authorList>
            <person name="Tian M."/>
        </authorList>
    </citation>
    <scope>NUCLEOTIDE SEQUENCE [LARGE SCALE GENOMIC DNA]</scope>
    <source>
        <strain evidence="3 4">ZFBP1038</strain>
    </source>
</reference>
<dbReference type="PANTHER" id="PTHR43818:SF11">
    <property type="entry name" value="BCDNA.GH03377"/>
    <property type="match status" value="1"/>
</dbReference>
<dbReference type="PANTHER" id="PTHR43818">
    <property type="entry name" value="BCDNA.GH03377"/>
    <property type="match status" value="1"/>
</dbReference>
<dbReference type="Pfam" id="PF01408">
    <property type="entry name" value="GFO_IDH_MocA"/>
    <property type="match status" value="1"/>
</dbReference>
<feature type="domain" description="Gfo/Idh/MocA-like oxidoreductase N-terminal" evidence="2">
    <location>
        <begin position="17"/>
        <end position="134"/>
    </location>
</feature>
<dbReference type="SUPFAM" id="SSF51735">
    <property type="entry name" value="NAD(P)-binding Rossmann-fold domains"/>
    <property type="match status" value="1"/>
</dbReference>
<dbReference type="Gene3D" id="3.40.50.720">
    <property type="entry name" value="NAD(P)-binding Rossmann-like Domain"/>
    <property type="match status" value="1"/>
</dbReference>
<evidence type="ECO:0000313" key="3">
    <source>
        <dbReference type="EMBL" id="WGW12204.1"/>
    </source>
</evidence>
<dbReference type="Proteomes" id="UP001209083">
    <property type="component" value="Chromosome"/>
</dbReference>
<dbReference type="EMBL" id="CP090958">
    <property type="protein sequence ID" value="WGW12204.1"/>
    <property type="molecule type" value="Genomic_DNA"/>
</dbReference>
<keyword evidence="1" id="KW-0560">Oxidoreductase</keyword>
<dbReference type="InterPro" id="IPR036291">
    <property type="entry name" value="NAD(P)-bd_dom_sf"/>
</dbReference>
<gene>
    <name evidence="3" type="ORF">LWF01_00110</name>
</gene>
<dbReference type="InterPro" id="IPR000683">
    <property type="entry name" value="Gfo/Idh/MocA-like_OxRdtase_N"/>
</dbReference>
<evidence type="ECO:0000256" key="1">
    <source>
        <dbReference type="ARBA" id="ARBA00023002"/>
    </source>
</evidence>
<name>A0ABY8QVA5_9MICO</name>
<sequence length="415" mass="45721">MILNDTKPPVEADGRTFSVGIVGAGQFANRLAELFRRHPLTGRLFVTDVVPERAKGLAERVGATTLESFAAMLADDRVDAVAIFTQRWTHGGLAAEALSAHKHVYSAVPMAVSLPETTEIVDRARNSELIYMLGETSFYNPAVMYARRRYEQGDFGTVAYSEGDYLHDMDLGFADAYRYSGGRDWRRTASFPPMLYVSHSVGGVLGVLPTRAVAVSCFGWADPVPDGIFEKKTSIFDNDFSNSTALFLLEDSSVMRINEMRRVGYPAKTRESRFRFFGTQASFEQIATKSLWHTKTTVEDVSDLFDLVSPSRIGAVAPDDRDQSMLKALLSGTAPTQDRTRLPREFDGAPNGHLGSYQYLVDDFMRAIWSGTPPPIDAFRAADFTVPGIVAHQSAVRGGELQLIPDPVPRAGKQC</sequence>